<evidence type="ECO:0000256" key="1">
    <source>
        <dbReference type="SAM" id="MobiDB-lite"/>
    </source>
</evidence>
<dbReference type="InterPro" id="IPR036047">
    <property type="entry name" value="F-box-like_dom_sf"/>
</dbReference>
<dbReference type="EMBL" id="JAVXUO010002007">
    <property type="protein sequence ID" value="KAK2977117.1"/>
    <property type="molecule type" value="Genomic_DNA"/>
</dbReference>
<evidence type="ECO:0008006" key="6">
    <source>
        <dbReference type="Google" id="ProtNLM"/>
    </source>
</evidence>
<reference evidence="4" key="1">
    <citation type="submission" date="2022-12" db="EMBL/GenBank/DDBJ databases">
        <title>Draft genome assemblies for two species of Escallonia (Escalloniales).</title>
        <authorList>
            <person name="Chanderbali A."/>
            <person name="Dervinis C."/>
            <person name="Anghel I."/>
            <person name="Soltis D."/>
            <person name="Soltis P."/>
            <person name="Zapata F."/>
        </authorList>
    </citation>
    <scope>NUCLEOTIDE SEQUENCE</scope>
    <source>
        <strain evidence="4">UCBG92.1500</strain>
        <tissue evidence="4">Leaf</tissue>
    </source>
</reference>
<dbReference type="InterPro" id="IPR032675">
    <property type="entry name" value="LRR_dom_sf"/>
</dbReference>
<keyword evidence="5" id="KW-1185">Reference proteome</keyword>
<feature type="region of interest" description="Disordered" evidence="1">
    <location>
        <begin position="1"/>
        <end position="27"/>
    </location>
</feature>
<dbReference type="AlphaFoldDB" id="A0AA88UJ45"/>
<dbReference type="SUPFAM" id="SSF81383">
    <property type="entry name" value="F-box domain"/>
    <property type="match status" value="1"/>
</dbReference>
<accession>A0AA88UJ45</accession>
<dbReference type="Gene3D" id="3.80.10.10">
    <property type="entry name" value="Ribonuclease Inhibitor"/>
    <property type="match status" value="1"/>
</dbReference>
<evidence type="ECO:0000313" key="5">
    <source>
        <dbReference type="Proteomes" id="UP001187471"/>
    </source>
</evidence>
<name>A0AA88UJ45_9ASTE</name>
<dbReference type="InterPro" id="IPR001810">
    <property type="entry name" value="F-box_dom"/>
</dbReference>
<organism evidence="4 5">
    <name type="scientific">Escallonia rubra</name>
    <dbReference type="NCBI Taxonomy" id="112253"/>
    <lineage>
        <taxon>Eukaryota</taxon>
        <taxon>Viridiplantae</taxon>
        <taxon>Streptophyta</taxon>
        <taxon>Embryophyta</taxon>
        <taxon>Tracheophyta</taxon>
        <taxon>Spermatophyta</taxon>
        <taxon>Magnoliopsida</taxon>
        <taxon>eudicotyledons</taxon>
        <taxon>Gunneridae</taxon>
        <taxon>Pentapetalae</taxon>
        <taxon>asterids</taxon>
        <taxon>campanulids</taxon>
        <taxon>Escalloniales</taxon>
        <taxon>Escalloniaceae</taxon>
        <taxon>Escallonia</taxon>
    </lineage>
</organism>
<dbReference type="SUPFAM" id="SSF52047">
    <property type="entry name" value="RNI-like"/>
    <property type="match status" value="1"/>
</dbReference>
<gene>
    <name evidence="4" type="ORF">RJ640_017641</name>
</gene>
<dbReference type="InterPro" id="IPR050232">
    <property type="entry name" value="FBL13/AtMIF1-like"/>
</dbReference>
<evidence type="ECO:0000259" key="3">
    <source>
        <dbReference type="Pfam" id="PF23622"/>
    </source>
</evidence>
<dbReference type="Proteomes" id="UP001187471">
    <property type="component" value="Unassembled WGS sequence"/>
</dbReference>
<evidence type="ECO:0000259" key="2">
    <source>
        <dbReference type="Pfam" id="PF00646"/>
    </source>
</evidence>
<sequence length="463" mass="52365">MAQRGGTSLARPSPPADRSKRPKPELPDRLSALTDPLLLHILSLLPAVDVVKTGSLSKRWPHLWPSVTSLVFRYDGSQDRKFLAFVNKTLAKSTCSDLKKLTVEVYKPESAADLDRSLNLAISKNVQDLDLNISCFDDYMGYNLPQEIYSCSSLIKLRLHECNIVPNSIISWKLLKDLSVENAHLPGDAICKVSSGCPALETLVLRSCIIMNGIEFDSKSLDKLVITGYDFRSSGDKSFLEISAPSVRSLEITGRWEKKRVRLVNMSSLVSVKLDFVQTTEEFVEDTYDDYKEQREMMFDLLASVRHVKSLTLGSWCIQVLSILEVKGVSLPRSLCKCLTVDTKMRKWELPGIAALLQSLPDAEILVINLQSFFHSYDEFNLGTSFTRHYDFDGENYWTSRLCWVLQLKSVTIPRFWESHCSFTVSLLQVLFKNALALEKVVLNARRFDGIGHSKNSSPYDFE</sequence>
<dbReference type="Pfam" id="PF00646">
    <property type="entry name" value="F-box"/>
    <property type="match status" value="1"/>
</dbReference>
<comment type="caution">
    <text evidence="4">The sequence shown here is derived from an EMBL/GenBank/DDBJ whole genome shotgun (WGS) entry which is preliminary data.</text>
</comment>
<feature type="non-terminal residue" evidence="4">
    <location>
        <position position="1"/>
    </location>
</feature>
<proteinExistence type="predicted"/>
<feature type="domain" description="At1g61320/AtMIF1 LRR" evidence="3">
    <location>
        <begin position="92"/>
        <end position="447"/>
    </location>
</feature>
<feature type="compositionally biased region" description="Basic and acidic residues" evidence="1">
    <location>
        <begin position="17"/>
        <end position="27"/>
    </location>
</feature>
<dbReference type="PANTHER" id="PTHR31900">
    <property type="entry name" value="F-BOX/RNI SUPERFAMILY PROTEIN-RELATED"/>
    <property type="match status" value="1"/>
</dbReference>
<dbReference type="Pfam" id="PF23622">
    <property type="entry name" value="LRR_At1g61320_AtMIF1"/>
    <property type="match status" value="1"/>
</dbReference>
<evidence type="ECO:0000313" key="4">
    <source>
        <dbReference type="EMBL" id="KAK2977117.1"/>
    </source>
</evidence>
<dbReference type="PANTHER" id="PTHR31900:SF32">
    <property type="entry name" value="F-BOX_RNI_FBD-LIKE DOMAIN PROTEIN"/>
    <property type="match status" value="1"/>
</dbReference>
<protein>
    <recommendedName>
        <fullName evidence="6">F-box domain-containing protein</fullName>
    </recommendedName>
</protein>
<feature type="domain" description="F-box" evidence="2">
    <location>
        <begin position="30"/>
        <end position="67"/>
    </location>
</feature>
<dbReference type="InterPro" id="IPR055357">
    <property type="entry name" value="LRR_At1g61320_AtMIF1"/>
</dbReference>